<comment type="caution">
    <text evidence="1">The sequence shown here is derived from an EMBL/GenBank/DDBJ whole genome shotgun (WGS) entry which is preliminary data.</text>
</comment>
<organism evidence="1 2">
    <name type="scientific">Arctium lappa</name>
    <name type="common">Greater burdock</name>
    <name type="synonym">Lappa major</name>
    <dbReference type="NCBI Taxonomy" id="4217"/>
    <lineage>
        <taxon>Eukaryota</taxon>
        <taxon>Viridiplantae</taxon>
        <taxon>Streptophyta</taxon>
        <taxon>Embryophyta</taxon>
        <taxon>Tracheophyta</taxon>
        <taxon>Spermatophyta</taxon>
        <taxon>Magnoliopsida</taxon>
        <taxon>eudicotyledons</taxon>
        <taxon>Gunneridae</taxon>
        <taxon>Pentapetalae</taxon>
        <taxon>asterids</taxon>
        <taxon>campanulids</taxon>
        <taxon>Asterales</taxon>
        <taxon>Asteraceae</taxon>
        <taxon>Carduoideae</taxon>
        <taxon>Cardueae</taxon>
        <taxon>Arctiinae</taxon>
        <taxon>Arctium</taxon>
    </lineage>
</organism>
<protein>
    <submittedName>
        <fullName evidence="1">Uncharacterized protein</fullName>
    </submittedName>
</protein>
<sequence length="255" mass="29220">MPISLTLPPTSSPISTLIHIGSLLQEDYGLLGFADLEQLENPDLHVDSVRMMNLFNKIREVIVALDCPNNFTLKDLINPEADRTELFLSAILNFCLHMDTRMNLLRPVMEDLTVSNDKSWRLEYYRVHLEKKKDAAKEMDEKISSAEFALVQSAQENASVPKLFNLQINYRALEEKKAVQVEAKNAERAAMQSFHEKTAILEVYTKVDLEVKFSSLNGRLQYDNFIFVEGKLFYFHPLLRVLAQPLIRENGISNS</sequence>
<reference evidence="2" key="1">
    <citation type="journal article" date="2022" name="Mol. Ecol. Resour.">
        <title>The genomes of chicory, endive, great burdock and yacon provide insights into Asteraceae palaeo-polyploidization history and plant inulin production.</title>
        <authorList>
            <person name="Fan W."/>
            <person name="Wang S."/>
            <person name="Wang H."/>
            <person name="Wang A."/>
            <person name="Jiang F."/>
            <person name="Liu H."/>
            <person name="Zhao H."/>
            <person name="Xu D."/>
            <person name="Zhang Y."/>
        </authorList>
    </citation>
    <scope>NUCLEOTIDE SEQUENCE [LARGE SCALE GENOMIC DNA]</scope>
    <source>
        <strain evidence="2">cv. Niubang</strain>
    </source>
</reference>
<reference evidence="1 2" key="2">
    <citation type="journal article" date="2022" name="Mol. Ecol. Resour.">
        <title>The genomes of chicory, endive, great burdock and yacon provide insights into Asteraceae paleo-polyploidization history and plant inulin production.</title>
        <authorList>
            <person name="Fan W."/>
            <person name="Wang S."/>
            <person name="Wang H."/>
            <person name="Wang A."/>
            <person name="Jiang F."/>
            <person name="Liu H."/>
            <person name="Zhao H."/>
            <person name="Xu D."/>
            <person name="Zhang Y."/>
        </authorList>
    </citation>
    <scope>NUCLEOTIDE SEQUENCE [LARGE SCALE GENOMIC DNA]</scope>
    <source>
        <strain evidence="2">cv. Niubang</strain>
    </source>
</reference>
<gene>
    <name evidence="1" type="ORF">L6452_22692</name>
</gene>
<name>A0ACB9B1S1_ARCLA</name>
<dbReference type="Proteomes" id="UP001055879">
    <property type="component" value="Linkage Group LG07"/>
</dbReference>
<dbReference type="EMBL" id="CM042053">
    <property type="protein sequence ID" value="KAI3715706.1"/>
    <property type="molecule type" value="Genomic_DNA"/>
</dbReference>
<evidence type="ECO:0000313" key="2">
    <source>
        <dbReference type="Proteomes" id="UP001055879"/>
    </source>
</evidence>
<proteinExistence type="predicted"/>
<keyword evidence="2" id="KW-1185">Reference proteome</keyword>
<evidence type="ECO:0000313" key="1">
    <source>
        <dbReference type="EMBL" id="KAI3715706.1"/>
    </source>
</evidence>
<accession>A0ACB9B1S1</accession>